<keyword evidence="2" id="KW-1185">Reference proteome</keyword>
<reference evidence="1" key="1">
    <citation type="submission" date="2019-10" db="EMBL/GenBank/DDBJ databases">
        <authorList>
            <consortium name="DOE Joint Genome Institute"/>
            <person name="Kuo A."/>
            <person name="Miyauchi S."/>
            <person name="Kiss E."/>
            <person name="Drula E."/>
            <person name="Kohler A."/>
            <person name="Sanchez-Garcia M."/>
            <person name="Andreopoulos B."/>
            <person name="Barry K.W."/>
            <person name="Bonito G."/>
            <person name="Buee M."/>
            <person name="Carver A."/>
            <person name="Chen C."/>
            <person name="Cichocki N."/>
            <person name="Clum A."/>
            <person name="Culley D."/>
            <person name="Crous P.W."/>
            <person name="Fauchery L."/>
            <person name="Girlanda M."/>
            <person name="Hayes R."/>
            <person name="Keri Z."/>
            <person name="LaButti K."/>
            <person name="Lipzen A."/>
            <person name="Lombard V."/>
            <person name="Magnuson J."/>
            <person name="Maillard F."/>
            <person name="Morin E."/>
            <person name="Murat C."/>
            <person name="Nolan M."/>
            <person name="Ohm R."/>
            <person name="Pangilinan J."/>
            <person name="Pereira M."/>
            <person name="Perotto S."/>
            <person name="Peter M."/>
            <person name="Riley R."/>
            <person name="Sitrit Y."/>
            <person name="Stielow B."/>
            <person name="Szollosi G."/>
            <person name="Zifcakova L."/>
            <person name="Stursova M."/>
            <person name="Spatafora J.W."/>
            <person name="Tedersoo L."/>
            <person name="Vaario L.-M."/>
            <person name="Yamada A."/>
            <person name="Yan M."/>
            <person name="Wang P."/>
            <person name="Xu J."/>
            <person name="Bruns T."/>
            <person name="Baldrian P."/>
            <person name="Vilgalys R."/>
            <person name="Henrissat B."/>
            <person name="Grigoriev I.V."/>
            <person name="Hibbett D."/>
            <person name="Nagy L.G."/>
            <person name="Martin F.M."/>
        </authorList>
    </citation>
    <scope>NUCLEOTIDE SEQUENCE</scope>
    <source>
        <strain evidence="1">BED1</strain>
    </source>
</reference>
<gene>
    <name evidence="1" type="ORF">L210DRAFT_3561434</name>
</gene>
<dbReference type="AlphaFoldDB" id="A0AAD4G8Q6"/>
<name>A0AAD4G8Q6_BOLED</name>
<evidence type="ECO:0000313" key="2">
    <source>
        <dbReference type="Proteomes" id="UP001194468"/>
    </source>
</evidence>
<sequence length="60" mass="6910">MGRYLLDGRKPQSYKGAFGRVGQGCRKRMFKLIDEGVAFKHADSFLDKLCDFLVRDFHIA</sequence>
<organism evidence="1 2">
    <name type="scientific">Boletus edulis BED1</name>
    <dbReference type="NCBI Taxonomy" id="1328754"/>
    <lineage>
        <taxon>Eukaryota</taxon>
        <taxon>Fungi</taxon>
        <taxon>Dikarya</taxon>
        <taxon>Basidiomycota</taxon>
        <taxon>Agaricomycotina</taxon>
        <taxon>Agaricomycetes</taxon>
        <taxon>Agaricomycetidae</taxon>
        <taxon>Boletales</taxon>
        <taxon>Boletineae</taxon>
        <taxon>Boletaceae</taxon>
        <taxon>Boletoideae</taxon>
        <taxon>Boletus</taxon>
    </lineage>
</organism>
<proteinExistence type="predicted"/>
<dbReference type="EMBL" id="WHUW01000056">
    <property type="protein sequence ID" value="KAF8430857.1"/>
    <property type="molecule type" value="Genomic_DNA"/>
</dbReference>
<accession>A0AAD4G8Q6</accession>
<dbReference type="Proteomes" id="UP001194468">
    <property type="component" value="Unassembled WGS sequence"/>
</dbReference>
<protein>
    <submittedName>
        <fullName evidence="1">Uncharacterized protein</fullName>
    </submittedName>
</protein>
<comment type="caution">
    <text evidence="1">The sequence shown here is derived from an EMBL/GenBank/DDBJ whole genome shotgun (WGS) entry which is preliminary data.</text>
</comment>
<reference evidence="1" key="2">
    <citation type="journal article" date="2020" name="Nat. Commun.">
        <title>Large-scale genome sequencing of mycorrhizal fungi provides insights into the early evolution of symbiotic traits.</title>
        <authorList>
            <person name="Miyauchi S."/>
            <person name="Kiss E."/>
            <person name="Kuo A."/>
            <person name="Drula E."/>
            <person name="Kohler A."/>
            <person name="Sanchez-Garcia M."/>
            <person name="Morin E."/>
            <person name="Andreopoulos B."/>
            <person name="Barry K.W."/>
            <person name="Bonito G."/>
            <person name="Buee M."/>
            <person name="Carver A."/>
            <person name="Chen C."/>
            <person name="Cichocki N."/>
            <person name="Clum A."/>
            <person name="Culley D."/>
            <person name="Crous P.W."/>
            <person name="Fauchery L."/>
            <person name="Girlanda M."/>
            <person name="Hayes R.D."/>
            <person name="Keri Z."/>
            <person name="LaButti K."/>
            <person name="Lipzen A."/>
            <person name="Lombard V."/>
            <person name="Magnuson J."/>
            <person name="Maillard F."/>
            <person name="Murat C."/>
            <person name="Nolan M."/>
            <person name="Ohm R.A."/>
            <person name="Pangilinan J."/>
            <person name="Pereira M.F."/>
            <person name="Perotto S."/>
            <person name="Peter M."/>
            <person name="Pfister S."/>
            <person name="Riley R."/>
            <person name="Sitrit Y."/>
            <person name="Stielow J.B."/>
            <person name="Szollosi G."/>
            <person name="Zifcakova L."/>
            <person name="Stursova M."/>
            <person name="Spatafora J.W."/>
            <person name="Tedersoo L."/>
            <person name="Vaario L.M."/>
            <person name="Yamada A."/>
            <person name="Yan M."/>
            <person name="Wang P."/>
            <person name="Xu J."/>
            <person name="Bruns T."/>
            <person name="Baldrian P."/>
            <person name="Vilgalys R."/>
            <person name="Dunand C."/>
            <person name="Henrissat B."/>
            <person name="Grigoriev I.V."/>
            <person name="Hibbett D."/>
            <person name="Nagy L.G."/>
            <person name="Martin F.M."/>
        </authorList>
    </citation>
    <scope>NUCLEOTIDE SEQUENCE</scope>
    <source>
        <strain evidence="1">BED1</strain>
    </source>
</reference>
<evidence type="ECO:0000313" key="1">
    <source>
        <dbReference type="EMBL" id="KAF8430857.1"/>
    </source>
</evidence>